<sequence length="159" mass="17506">MGDTTHQTTTELYLAHPDVPPSFNAMDVKQAQTLPFCGETATFRVIGNSHAVTADSLGFHEICSCKPISEQDAEVIPLEQGCTDSLASPHGVSSMAMTLPLSEFDPEADYDLCYEFGPRAYTAITTDDRTFETYHTYPEHDLLVVTTTSITQYWATTTI</sequence>
<name>A0A495QVS6_9EURY</name>
<gene>
    <name evidence="1" type="ORF">BDK61_3825</name>
</gene>
<dbReference type="EMBL" id="RBWW01000002">
    <property type="protein sequence ID" value="RKS78172.1"/>
    <property type="molecule type" value="Genomic_DNA"/>
</dbReference>
<dbReference type="RefSeq" id="WP_121304064.1">
    <property type="nucleotide sequence ID" value="NZ_RBWW01000002.1"/>
</dbReference>
<accession>A0A495QVS6</accession>
<evidence type="ECO:0000313" key="1">
    <source>
        <dbReference type="EMBL" id="RKS78172.1"/>
    </source>
</evidence>
<evidence type="ECO:0000313" key="2">
    <source>
        <dbReference type="Proteomes" id="UP000268233"/>
    </source>
</evidence>
<protein>
    <submittedName>
        <fullName evidence="1">Uncharacterized protein DUF2617</fullName>
    </submittedName>
</protein>
<dbReference type="InterPro" id="IPR024486">
    <property type="entry name" value="DUF2617"/>
</dbReference>
<keyword evidence="2" id="KW-1185">Reference proteome</keyword>
<reference evidence="1 2" key="1">
    <citation type="submission" date="2018-10" db="EMBL/GenBank/DDBJ databases">
        <title>Genomic Encyclopedia of Archaeal and Bacterial Type Strains, Phase II (KMG-II): from individual species to whole genera.</title>
        <authorList>
            <person name="Goeker M."/>
        </authorList>
    </citation>
    <scope>NUCLEOTIDE SEQUENCE [LARGE SCALE GENOMIC DNA]</scope>
    <source>
        <strain evidence="1 2">DSM 11927</strain>
    </source>
</reference>
<dbReference type="Proteomes" id="UP000268233">
    <property type="component" value="Unassembled WGS sequence"/>
</dbReference>
<organism evidence="1 2">
    <name type="scientific">Haloarcula quadrata</name>
    <dbReference type="NCBI Taxonomy" id="182779"/>
    <lineage>
        <taxon>Archaea</taxon>
        <taxon>Methanobacteriati</taxon>
        <taxon>Methanobacteriota</taxon>
        <taxon>Stenosarchaea group</taxon>
        <taxon>Halobacteria</taxon>
        <taxon>Halobacteriales</taxon>
        <taxon>Haloarculaceae</taxon>
        <taxon>Haloarcula</taxon>
    </lineage>
</organism>
<comment type="caution">
    <text evidence="1">The sequence shown here is derived from an EMBL/GenBank/DDBJ whole genome shotgun (WGS) entry which is preliminary data.</text>
</comment>
<dbReference type="AlphaFoldDB" id="A0A495QVS6"/>
<dbReference type="Pfam" id="PF10936">
    <property type="entry name" value="DUF2617"/>
    <property type="match status" value="1"/>
</dbReference>
<proteinExistence type="predicted"/>